<feature type="transmembrane region" description="Helical" evidence="1">
    <location>
        <begin position="200"/>
        <end position="217"/>
    </location>
</feature>
<evidence type="ECO:0000313" key="3">
    <source>
        <dbReference type="Proteomes" id="UP001213799"/>
    </source>
</evidence>
<evidence type="ECO:0000313" key="2">
    <source>
        <dbReference type="EMBL" id="KAJ5604079.1"/>
    </source>
</evidence>
<gene>
    <name evidence="2" type="ORF">N7537_007035</name>
</gene>
<sequence length="361" mass="41436">MAPRRGSYSSSYYSDYNPWSDTVRLSLENYRGKSFFITQFAFDILSLLAFIAFLIWACKIRNRSIPLKVLICALASFTCGSLLSCQINVVVWEALNVAEAEVTKYYLICLMLWDFFRVVAICLTFYVFWNLIHNFLSHIRGSGKPHVAVTIIHYIFLVIIFVISLAEFGLCVASYVRSVTSPYDETLQLTWTHLSGATEIIYWAFSMEILAWMIFVVTKAGNHIFVSKVPAMAIVTAAVSWFAVCSLSAIIYIRYSLVYVGYYEWPLYLDAVRTILKFIFWVGTYTGILLCCAKWHRLGDEQKYPAQQYQTQYPPTQTPPQHLTQFHDGQYPPVQQQPYGVAPYLDHSAHNRSHPHHVSPS</sequence>
<feature type="transmembrane region" description="Helical" evidence="1">
    <location>
        <begin position="150"/>
        <end position="176"/>
    </location>
</feature>
<reference evidence="2" key="1">
    <citation type="journal article" date="2023" name="IMA Fungus">
        <title>Comparative genomic study of the Penicillium genus elucidates a diverse pangenome and 15 lateral gene transfer events.</title>
        <authorList>
            <person name="Petersen C."/>
            <person name="Sorensen T."/>
            <person name="Nielsen M.R."/>
            <person name="Sondergaard T.E."/>
            <person name="Sorensen J.L."/>
            <person name="Fitzpatrick D.A."/>
            <person name="Frisvad J.C."/>
            <person name="Nielsen K.L."/>
        </authorList>
    </citation>
    <scope>NUCLEOTIDE SEQUENCE</scope>
    <source>
        <strain evidence="2">IBT 12815</strain>
    </source>
</reference>
<name>A0AAD6E8Y3_9EURO</name>
<comment type="caution">
    <text evidence="2">The sequence shown here is derived from an EMBL/GenBank/DDBJ whole genome shotgun (WGS) entry which is preliminary data.</text>
</comment>
<feature type="transmembrane region" description="Helical" evidence="1">
    <location>
        <begin position="275"/>
        <end position="293"/>
    </location>
</feature>
<organism evidence="2 3">
    <name type="scientific">Penicillium hordei</name>
    <dbReference type="NCBI Taxonomy" id="40994"/>
    <lineage>
        <taxon>Eukaryota</taxon>
        <taxon>Fungi</taxon>
        <taxon>Dikarya</taxon>
        <taxon>Ascomycota</taxon>
        <taxon>Pezizomycotina</taxon>
        <taxon>Eurotiomycetes</taxon>
        <taxon>Eurotiomycetidae</taxon>
        <taxon>Eurotiales</taxon>
        <taxon>Aspergillaceae</taxon>
        <taxon>Penicillium</taxon>
    </lineage>
</organism>
<dbReference type="GeneID" id="81588334"/>
<dbReference type="EMBL" id="JAQJAE010000003">
    <property type="protein sequence ID" value="KAJ5604079.1"/>
    <property type="molecule type" value="Genomic_DNA"/>
</dbReference>
<keyword evidence="1" id="KW-1133">Transmembrane helix</keyword>
<protein>
    <submittedName>
        <fullName evidence="2">Uncharacterized protein</fullName>
    </submittedName>
</protein>
<dbReference type="Proteomes" id="UP001213799">
    <property type="component" value="Unassembled WGS sequence"/>
</dbReference>
<dbReference type="AlphaFoldDB" id="A0AAD6E8Y3"/>
<proteinExistence type="predicted"/>
<feature type="transmembrane region" description="Helical" evidence="1">
    <location>
        <begin position="69"/>
        <end position="92"/>
    </location>
</feature>
<keyword evidence="1" id="KW-0812">Transmembrane</keyword>
<evidence type="ECO:0000256" key="1">
    <source>
        <dbReference type="SAM" id="Phobius"/>
    </source>
</evidence>
<reference evidence="2" key="2">
    <citation type="submission" date="2023-01" db="EMBL/GenBank/DDBJ databases">
        <authorList>
            <person name="Petersen C."/>
        </authorList>
    </citation>
    <scope>NUCLEOTIDE SEQUENCE</scope>
    <source>
        <strain evidence="2">IBT 12815</strain>
    </source>
</reference>
<keyword evidence="3" id="KW-1185">Reference proteome</keyword>
<dbReference type="RefSeq" id="XP_056753877.1">
    <property type="nucleotide sequence ID" value="XM_056898092.1"/>
</dbReference>
<feature type="transmembrane region" description="Helical" evidence="1">
    <location>
        <begin position="229"/>
        <end position="255"/>
    </location>
</feature>
<feature type="transmembrane region" description="Helical" evidence="1">
    <location>
        <begin position="104"/>
        <end position="129"/>
    </location>
</feature>
<keyword evidence="1" id="KW-0472">Membrane</keyword>
<accession>A0AAD6E8Y3</accession>
<feature type="transmembrane region" description="Helical" evidence="1">
    <location>
        <begin position="35"/>
        <end position="57"/>
    </location>
</feature>